<keyword evidence="4" id="KW-1133">Transmembrane helix</keyword>
<evidence type="ECO:0000256" key="5">
    <source>
        <dbReference type="ARBA" id="ARBA00023136"/>
    </source>
</evidence>
<keyword evidence="5" id="KW-0472">Membrane</keyword>
<dbReference type="Proteomes" id="UP000268093">
    <property type="component" value="Unassembled WGS sequence"/>
</dbReference>
<dbReference type="OrthoDB" id="284718at2759"/>
<gene>
    <name evidence="6" type="ORF">BC936DRAFT_145704</name>
</gene>
<comment type="subcellular location">
    <subcellularLocation>
        <location evidence="1">Membrane</location>
    </subcellularLocation>
</comment>
<evidence type="ECO:0000256" key="1">
    <source>
        <dbReference type="ARBA" id="ARBA00004370"/>
    </source>
</evidence>
<evidence type="ECO:0000256" key="2">
    <source>
        <dbReference type="ARBA" id="ARBA00009066"/>
    </source>
</evidence>
<dbReference type="AlphaFoldDB" id="A0A433D9A5"/>
<organism evidence="6 7">
    <name type="scientific">Jimgerdemannia flammicorona</name>
    <dbReference type="NCBI Taxonomy" id="994334"/>
    <lineage>
        <taxon>Eukaryota</taxon>
        <taxon>Fungi</taxon>
        <taxon>Fungi incertae sedis</taxon>
        <taxon>Mucoromycota</taxon>
        <taxon>Mucoromycotina</taxon>
        <taxon>Endogonomycetes</taxon>
        <taxon>Endogonales</taxon>
        <taxon>Endogonaceae</taxon>
        <taxon>Jimgerdemannia</taxon>
    </lineage>
</organism>
<comment type="similarity">
    <text evidence="2">Belongs to the Asterix family.</text>
</comment>
<dbReference type="GO" id="GO:0045048">
    <property type="term" value="P:protein insertion into ER membrane"/>
    <property type="evidence" value="ECO:0007669"/>
    <property type="project" value="InterPro"/>
</dbReference>
<dbReference type="Pfam" id="PF03669">
    <property type="entry name" value="ASTER"/>
    <property type="match status" value="1"/>
</dbReference>
<proteinExistence type="inferred from homology"/>
<keyword evidence="3" id="KW-0812">Transmembrane</keyword>
<evidence type="ECO:0000313" key="7">
    <source>
        <dbReference type="Proteomes" id="UP000268093"/>
    </source>
</evidence>
<dbReference type="PANTHER" id="PTHR13193">
    <property type="entry name" value="CGI-140"/>
    <property type="match status" value="1"/>
</dbReference>
<protein>
    <submittedName>
        <fullName evidence="6">Uncharacterized protein</fullName>
    </submittedName>
</protein>
<dbReference type="GO" id="GO:0044183">
    <property type="term" value="F:protein folding chaperone"/>
    <property type="evidence" value="ECO:0007669"/>
    <property type="project" value="InterPro"/>
</dbReference>
<dbReference type="GO" id="GO:0005789">
    <property type="term" value="C:endoplasmic reticulum membrane"/>
    <property type="evidence" value="ECO:0007669"/>
    <property type="project" value="InterPro"/>
</dbReference>
<keyword evidence="7" id="KW-1185">Reference proteome</keyword>
<name>A0A433D9A5_9FUNG</name>
<evidence type="ECO:0000256" key="3">
    <source>
        <dbReference type="ARBA" id="ARBA00022692"/>
    </source>
</evidence>
<evidence type="ECO:0000256" key="4">
    <source>
        <dbReference type="ARBA" id="ARBA00022989"/>
    </source>
</evidence>
<accession>A0A433D9A5</accession>
<comment type="caution">
    <text evidence="6">The sequence shown here is derived from an EMBL/GenBank/DDBJ whole genome shotgun (WGS) entry which is preliminary data.</text>
</comment>
<reference evidence="6 7" key="1">
    <citation type="journal article" date="2018" name="New Phytol.">
        <title>Phylogenomics of Endogonaceae and evolution of mycorrhizas within Mucoromycota.</title>
        <authorList>
            <person name="Chang Y."/>
            <person name="Desiro A."/>
            <person name="Na H."/>
            <person name="Sandor L."/>
            <person name="Lipzen A."/>
            <person name="Clum A."/>
            <person name="Barry K."/>
            <person name="Grigoriev I.V."/>
            <person name="Martin F.M."/>
            <person name="Stajich J.E."/>
            <person name="Smith M.E."/>
            <person name="Bonito G."/>
            <person name="Spatafora J.W."/>
        </authorList>
    </citation>
    <scope>NUCLEOTIDE SEQUENCE [LARGE SCALE GENOMIC DNA]</scope>
    <source>
        <strain evidence="6 7">GMNB39</strain>
    </source>
</reference>
<sequence>MSAAKSDPRRPDKVKPFFIPKKQKEEQDEDIAGTIALCSSVGGMIFRNQFKFIPWFSLYFGMISALNTKNSDMENSSGWSGLLLGCASVFVFYTNLYYAHRKLVNDINNENLESVAP</sequence>
<dbReference type="EMBL" id="RBNI01004495">
    <property type="protein sequence ID" value="RUP47467.1"/>
    <property type="molecule type" value="Genomic_DNA"/>
</dbReference>
<dbReference type="PANTHER" id="PTHR13193:SF0">
    <property type="entry name" value="PAT COMPLEX SUBUNIT ASTERIX"/>
    <property type="match status" value="1"/>
</dbReference>
<dbReference type="InterPro" id="IPR005351">
    <property type="entry name" value="ASTER"/>
</dbReference>
<evidence type="ECO:0000313" key="6">
    <source>
        <dbReference type="EMBL" id="RUP47467.1"/>
    </source>
</evidence>